<gene>
    <name evidence="1" type="ORF">EZS28_018746</name>
</gene>
<sequence length="56" mass="6594">AEIDNATFDSIIDSIEAEHTLLKYKGTRQTRVLKKRAFGFQNKSEIEEQKYLGWFE</sequence>
<evidence type="ECO:0000313" key="1">
    <source>
        <dbReference type="EMBL" id="KAA6385724.1"/>
    </source>
</evidence>
<comment type="caution">
    <text evidence="1">The sequence shown here is derived from an EMBL/GenBank/DDBJ whole genome shotgun (WGS) entry which is preliminary data.</text>
</comment>
<proteinExistence type="predicted"/>
<organism evidence="1 2">
    <name type="scientific">Streblomastix strix</name>
    <dbReference type="NCBI Taxonomy" id="222440"/>
    <lineage>
        <taxon>Eukaryota</taxon>
        <taxon>Metamonada</taxon>
        <taxon>Preaxostyla</taxon>
        <taxon>Oxymonadida</taxon>
        <taxon>Streblomastigidae</taxon>
        <taxon>Streblomastix</taxon>
    </lineage>
</organism>
<feature type="non-terminal residue" evidence="1">
    <location>
        <position position="1"/>
    </location>
</feature>
<dbReference type="Proteomes" id="UP000324800">
    <property type="component" value="Unassembled WGS sequence"/>
</dbReference>
<dbReference type="AlphaFoldDB" id="A0A5J4VSX8"/>
<accession>A0A5J4VSX8</accession>
<dbReference type="EMBL" id="SNRW01005136">
    <property type="protein sequence ID" value="KAA6385724.1"/>
    <property type="molecule type" value="Genomic_DNA"/>
</dbReference>
<evidence type="ECO:0000313" key="2">
    <source>
        <dbReference type="Proteomes" id="UP000324800"/>
    </source>
</evidence>
<protein>
    <submittedName>
        <fullName evidence="1">Uncharacterized protein</fullName>
    </submittedName>
</protein>
<reference evidence="1 2" key="1">
    <citation type="submission" date="2019-03" db="EMBL/GenBank/DDBJ databases">
        <title>Single cell metagenomics reveals metabolic interactions within the superorganism composed of flagellate Streblomastix strix and complex community of Bacteroidetes bacteria on its surface.</title>
        <authorList>
            <person name="Treitli S.C."/>
            <person name="Kolisko M."/>
            <person name="Husnik F."/>
            <person name="Keeling P."/>
            <person name="Hampl V."/>
        </authorList>
    </citation>
    <scope>NUCLEOTIDE SEQUENCE [LARGE SCALE GENOMIC DNA]</scope>
    <source>
        <strain evidence="1">ST1C</strain>
    </source>
</reference>
<name>A0A5J4VSX8_9EUKA</name>